<comment type="caution">
    <text evidence="2">The sequence shown here is derived from an EMBL/GenBank/DDBJ whole genome shotgun (WGS) entry which is preliminary data.</text>
</comment>
<dbReference type="Proteomes" id="UP000521943">
    <property type="component" value="Unassembled WGS sequence"/>
</dbReference>
<feature type="region of interest" description="Disordered" evidence="1">
    <location>
        <begin position="96"/>
        <end position="131"/>
    </location>
</feature>
<dbReference type="SUPFAM" id="SSF51197">
    <property type="entry name" value="Clavaminate synthase-like"/>
    <property type="match status" value="1"/>
</dbReference>
<reference evidence="2 3" key="1">
    <citation type="submission" date="2020-07" db="EMBL/GenBank/DDBJ databases">
        <title>Comparative genomics of pyrophilous fungi reveals a link between fire events and developmental genes.</title>
        <authorList>
            <consortium name="DOE Joint Genome Institute"/>
            <person name="Steindorff A.S."/>
            <person name="Carver A."/>
            <person name="Calhoun S."/>
            <person name="Stillman K."/>
            <person name="Liu H."/>
            <person name="Lipzen A."/>
            <person name="Pangilinan J."/>
            <person name="Labutti K."/>
            <person name="Bruns T.D."/>
            <person name="Grigoriev I.V."/>
        </authorList>
    </citation>
    <scope>NUCLEOTIDE SEQUENCE [LARGE SCALE GENOMIC DNA]</scope>
    <source>
        <strain evidence="2 3">CBS 144469</strain>
    </source>
</reference>
<protein>
    <recommendedName>
        <fullName evidence="4">JmjC domain-containing protein</fullName>
    </recommendedName>
</protein>
<accession>A0A8H6M0G1</accession>
<dbReference type="EMBL" id="JACGCI010000068">
    <property type="protein sequence ID" value="KAF6748744.1"/>
    <property type="molecule type" value="Genomic_DNA"/>
</dbReference>
<proteinExistence type="predicted"/>
<evidence type="ECO:0000313" key="2">
    <source>
        <dbReference type="EMBL" id="KAF6748744.1"/>
    </source>
</evidence>
<name>A0A8H6M0G1_9AGAR</name>
<sequence>MPIFAWLNLIHLELSSKKLADPKYSIWESEGHPDTLQLPAKLGDLYRDTRAAADYVYQETGWFRARDGTSYPKNGVDYRLHGLKWISRTKASKLPKVPNASRELSVSDRSMSEVPKNDPPAPSSTSASGIQDVHVVNPANREVLDYVKLWSTGPSRAIHGQFEKGMQILTALASRPEALMFVESSVGRKDCGIDIHGPASTAGAPPSWDLAMKDLLATDGIKWSDSVTNDRLLDIDISDFIILREALANGKYKRGDILYTSVDIPIVQDGKGLSTCGWSFDPFLKGPETRLYVPSNSWTLPGAITYPHIDPFAATIYAIPFFGKKLWLLWPATLENLKVLELSKGKPQGMETTLALINQLQGLGILFVDNTKDHHPAFSLRPGTIHCCMSFTESCHGGVALRSTRLGSLTEAVLLLEWAADLVSRLLSDVGYDYEVKLAMAEELRFDAEQWRMVWAEMDEEGEDGEEKKKLAKALKEAVAVLKQAKTAWRLTRKFVIPDF</sequence>
<evidence type="ECO:0000313" key="3">
    <source>
        <dbReference type="Proteomes" id="UP000521943"/>
    </source>
</evidence>
<gene>
    <name evidence="2" type="ORF">DFP72DRAFT_1073846</name>
</gene>
<organism evidence="2 3">
    <name type="scientific">Ephemerocybe angulata</name>
    <dbReference type="NCBI Taxonomy" id="980116"/>
    <lineage>
        <taxon>Eukaryota</taxon>
        <taxon>Fungi</taxon>
        <taxon>Dikarya</taxon>
        <taxon>Basidiomycota</taxon>
        <taxon>Agaricomycotina</taxon>
        <taxon>Agaricomycetes</taxon>
        <taxon>Agaricomycetidae</taxon>
        <taxon>Agaricales</taxon>
        <taxon>Agaricineae</taxon>
        <taxon>Psathyrellaceae</taxon>
        <taxon>Ephemerocybe</taxon>
    </lineage>
</organism>
<keyword evidence="3" id="KW-1185">Reference proteome</keyword>
<evidence type="ECO:0008006" key="4">
    <source>
        <dbReference type="Google" id="ProtNLM"/>
    </source>
</evidence>
<dbReference type="AlphaFoldDB" id="A0A8H6M0G1"/>
<dbReference type="OrthoDB" id="3065857at2759"/>
<evidence type="ECO:0000256" key="1">
    <source>
        <dbReference type="SAM" id="MobiDB-lite"/>
    </source>
</evidence>